<evidence type="ECO:0000256" key="5">
    <source>
        <dbReference type="ARBA" id="ARBA00023002"/>
    </source>
</evidence>
<dbReference type="Gene3D" id="3.90.180.10">
    <property type="entry name" value="Medium-chain alcohol dehydrogenases, catalytic domain"/>
    <property type="match status" value="1"/>
</dbReference>
<evidence type="ECO:0000256" key="4">
    <source>
        <dbReference type="ARBA" id="ARBA00022833"/>
    </source>
</evidence>
<gene>
    <name evidence="9" type="ORF">FHW23_003254</name>
</gene>
<comment type="similarity">
    <text evidence="2 6">Belongs to the zinc-containing alcohol dehydrogenase family.</text>
</comment>
<dbReference type="GO" id="GO:0003939">
    <property type="term" value="F:L-iditol 2-dehydrogenase (NAD+) activity"/>
    <property type="evidence" value="ECO:0007669"/>
    <property type="project" value="UniProtKB-EC"/>
</dbReference>
<accession>A0AAW3TCF9</accession>
<reference evidence="9 10" key="1">
    <citation type="submission" date="2020-07" db="EMBL/GenBank/DDBJ databases">
        <title>Above-ground endophytic microbial communities from plants in different locations in the United States.</title>
        <authorList>
            <person name="Frank C."/>
        </authorList>
    </citation>
    <scope>NUCLEOTIDE SEQUENCE [LARGE SCALE GENOMIC DNA]</scope>
    <source>
        <strain evidence="9 10">WPL5_2</strain>
    </source>
</reference>
<comment type="cofactor">
    <cofactor evidence="1 6">
        <name>Zn(2+)</name>
        <dbReference type="ChEBI" id="CHEBI:29105"/>
    </cofactor>
</comment>
<dbReference type="Gene3D" id="3.40.50.720">
    <property type="entry name" value="NAD(P)-binding Rossmann-like Domain"/>
    <property type="match status" value="1"/>
</dbReference>
<dbReference type="EC" id="1.1.1.14" evidence="9"/>
<dbReference type="InterPro" id="IPR036291">
    <property type="entry name" value="NAD(P)-bd_dom_sf"/>
</dbReference>
<keyword evidence="3 6" id="KW-0479">Metal-binding</keyword>
<keyword evidence="4 6" id="KW-0862">Zinc</keyword>
<dbReference type="CDD" id="cd05285">
    <property type="entry name" value="sorbitol_DH"/>
    <property type="match status" value="1"/>
</dbReference>
<dbReference type="InterPro" id="IPR013149">
    <property type="entry name" value="ADH-like_C"/>
</dbReference>
<evidence type="ECO:0000259" key="8">
    <source>
        <dbReference type="Pfam" id="PF08240"/>
    </source>
</evidence>
<comment type="caution">
    <text evidence="9">The sequence shown here is derived from an EMBL/GenBank/DDBJ whole genome shotgun (WGS) entry which is preliminary data.</text>
</comment>
<dbReference type="PANTHER" id="PTHR43161">
    <property type="entry name" value="SORBITOL DEHYDROGENASE"/>
    <property type="match status" value="1"/>
</dbReference>
<evidence type="ECO:0000256" key="3">
    <source>
        <dbReference type="ARBA" id="ARBA00022723"/>
    </source>
</evidence>
<name>A0AAW3TCF9_9MICO</name>
<dbReference type="PROSITE" id="PS00059">
    <property type="entry name" value="ADH_ZINC"/>
    <property type="match status" value="1"/>
</dbReference>
<feature type="domain" description="Alcohol dehydrogenase-like N-terminal" evidence="8">
    <location>
        <begin position="30"/>
        <end position="143"/>
    </location>
</feature>
<proteinExistence type="inferred from homology"/>
<evidence type="ECO:0000313" key="9">
    <source>
        <dbReference type="EMBL" id="MBA8991967.1"/>
    </source>
</evidence>
<evidence type="ECO:0000256" key="1">
    <source>
        <dbReference type="ARBA" id="ARBA00001947"/>
    </source>
</evidence>
<evidence type="ECO:0000256" key="2">
    <source>
        <dbReference type="ARBA" id="ARBA00008072"/>
    </source>
</evidence>
<protein>
    <submittedName>
        <fullName evidence="9">L-iditol 2-dehydrogenase</fullName>
        <ecNumber evidence="9">1.1.1.14</ecNumber>
    </submittedName>
</protein>
<dbReference type="InterPro" id="IPR011032">
    <property type="entry name" value="GroES-like_sf"/>
</dbReference>
<dbReference type="AlphaFoldDB" id="A0AAW3TCF9"/>
<keyword evidence="5 9" id="KW-0560">Oxidoreductase</keyword>
<dbReference type="EMBL" id="JACGXP010000006">
    <property type="protein sequence ID" value="MBA8991967.1"/>
    <property type="molecule type" value="Genomic_DNA"/>
</dbReference>
<evidence type="ECO:0000259" key="7">
    <source>
        <dbReference type="Pfam" id="PF00107"/>
    </source>
</evidence>
<dbReference type="SUPFAM" id="SSF51735">
    <property type="entry name" value="NAD(P)-binding Rossmann-fold domains"/>
    <property type="match status" value="1"/>
</dbReference>
<evidence type="ECO:0000256" key="6">
    <source>
        <dbReference type="RuleBase" id="RU361277"/>
    </source>
</evidence>
<dbReference type="SUPFAM" id="SSF50129">
    <property type="entry name" value="GroES-like"/>
    <property type="match status" value="1"/>
</dbReference>
<dbReference type="Pfam" id="PF00107">
    <property type="entry name" value="ADH_zinc_N"/>
    <property type="match status" value="1"/>
</dbReference>
<dbReference type="RefSeq" id="WP_182516916.1">
    <property type="nucleotide sequence ID" value="NZ_JACGXP010000006.1"/>
</dbReference>
<dbReference type="Proteomes" id="UP000590225">
    <property type="component" value="Unassembled WGS sequence"/>
</dbReference>
<dbReference type="InterPro" id="IPR002328">
    <property type="entry name" value="ADH_Zn_CS"/>
</dbReference>
<dbReference type="PANTHER" id="PTHR43161:SF9">
    <property type="entry name" value="SORBITOL DEHYDROGENASE"/>
    <property type="match status" value="1"/>
</dbReference>
<dbReference type="InterPro" id="IPR045306">
    <property type="entry name" value="SDH-like"/>
</dbReference>
<evidence type="ECO:0000313" key="10">
    <source>
        <dbReference type="Proteomes" id="UP000590225"/>
    </source>
</evidence>
<sequence length="354" mass="36816">MTPIDRQRVSVLLGTEDLAVEDRPVPAVDPGDVLVRVAAVGVCGSDVHYYRHGRIGDFVVEEPLVLGHELSGTIEAVGDGVDPARVGERVAVEPQRPCHRCAQCLAGRYNLCPHMRFYATPPIDGAFAEFVTIESEFAHTLPDAVSFEAGALLEPLSVGIAAVRKAGIVPGSSVLIAGAGPIGIICAQAARAFGASRIVVSDLVPERRERALSFGATETVDPTVVSVASDLPPFDAFIDASGAPRAVADGIRAVGPAGAAVLVGLGNSEMTLPVEHIQNLEVTVTGIFRYTGTWSVAIELVASGQVDLDSLVTGRFGLDEVRDALESDTDPESLKSVVYPGGIPAGGAHLQSGT</sequence>
<dbReference type="InterPro" id="IPR013154">
    <property type="entry name" value="ADH-like_N"/>
</dbReference>
<feature type="domain" description="Alcohol dehydrogenase-like C-terminal" evidence="7">
    <location>
        <begin position="181"/>
        <end position="302"/>
    </location>
</feature>
<dbReference type="Pfam" id="PF08240">
    <property type="entry name" value="ADH_N"/>
    <property type="match status" value="1"/>
</dbReference>
<organism evidence="9 10">
    <name type="scientific">Curtobacterium pusillum</name>
    <dbReference type="NCBI Taxonomy" id="69373"/>
    <lineage>
        <taxon>Bacteria</taxon>
        <taxon>Bacillati</taxon>
        <taxon>Actinomycetota</taxon>
        <taxon>Actinomycetes</taxon>
        <taxon>Micrococcales</taxon>
        <taxon>Microbacteriaceae</taxon>
        <taxon>Curtobacterium</taxon>
    </lineage>
</organism>
<dbReference type="GO" id="GO:0008270">
    <property type="term" value="F:zinc ion binding"/>
    <property type="evidence" value="ECO:0007669"/>
    <property type="project" value="InterPro"/>
</dbReference>